<accession>A0A0R2I8L4</accession>
<evidence type="ECO:0000256" key="2">
    <source>
        <dbReference type="PROSITE-ProRule" id="PRU00335"/>
    </source>
</evidence>
<proteinExistence type="predicted"/>
<dbReference type="Pfam" id="PF00440">
    <property type="entry name" value="TetR_N"/>
    <property type="match status" value="1"/>
</dbReference>
<comment type="caution">
    <text evidence="4">The sequence shown here is derived from an EMBL/GenBank/DDBJ whole genome shotgun (WGS) entry which is preliminary data.</text>
</comment>
<feature type="DNA-binding region" description="H-T-H motif" evidence="2">
    <location>
        <begin position="27"/>
        <end position="46"/>
    </location>
</feature>
<feature type="domain" description="HTH tetR-type" evidence="3">
    <location>
        <begin position="4"/>
        <end position="64"/>
    </location>
</feature>
<dbReference type="Proteomes" id="UP000050934">
    <property type="component" value="Unassembled WGS sequence"/>
</dbReference>
<name>A0A0R2I8L4_9LACO</name>
<gene>
    <name evidence="4" type="ORF">IV45_GL000837</name>
</gene>
<dbReference type="RefSeq" id="WP_057741681.1">
    <property type="nucleotide sequence ID" value="NZ_JQBW01000010.1"/>
</dbReference>
<evidence type="ECO:0000256" key="1">
    <source>
        <dbReference type="ARBA" id="ARBA00023125"/>
    </source>
</evidence>
<dbReference type="STRING" id="396268.IV45_GL000837"/>
<sequence length="194" mass="22184">MKVNRTVRDFENALEHLLEDQQFAHLTVDQICEEALLHRSSFYRYFHDKYDLLEHLIDNRVEEIIAGSSSESDLIESGISYIDQHKKVFRNIADGGPNRTLFSELIRIVSDVTLNWSKAQPTDTIGKLIRHSNNPELLAYSISGAFMGACFWWQTKNYNVPKQEIVTFAKQAVKALSDGDRYLTKGGMQNVGND</sequence>
<dbReference type="OrthoDB" id="9810250at2"/>
<keyword evidence="5" id="KW-1185">Reference proteome</keyword>
<dbReference type="PROSITE" id="PS50977">
    <property type="entry name" value="HTH_TETR_2"/>
    <property type="match status" value="1"/>
</dbReference>
<keyword evidence="1 2" id="KW-0238">DNA-binding</keyword>
<dbReference type="SUPFAM" id="SSF46689">
    <property type="entry name" value="Homeodomain-like"/>
    <property type="match status" value="1"/>
</dbReference>
<dbReference type="EMBL" id="JQBW01000010">
    <property type="protein sequence ID" value="KRN58391.1"/>
    <property type="molecule type" value="Genomic_DNA"/>
</dbReference>
<dbReference type="PANTHER" id="PTHR43479">
    <property type="entry name" value="ACREF/ENVCD OPERON REPRESSOR-RELATED"/>
    <property type="match status" value="1"/>
</dbReference>
<evidence type="ECO:0000313" key="5">
    <source>
        <dbReference type="Proteomes" id="UP000050934"/>
    </source>
</evidence>
<dbReference type="InterPro" id="IPR050624">
    <property type="entry name" value="HTH-type_Tx_Regulator"/>
</dbReference>
<dbReference type="PANTHER" id="PTHR43479:SF7">
    <property type="entry name" value="TETR-FAMILY TRANSCRIPTIONAL REGULATOR"/>
    <property type="match status" value="1"/>
</dbReference>
<dbReference type="Gene3D" id="1.10.357.10">
    <property type="entry name" value="Tetracycline Repressor, domain 2"/>
    <property type="match status" value="1"/>
</dbReference>
<organism evidence="4 5">
    <name type="scientific">Limosilactobacillus secaliphilus</name>
    <dbReference type="NCBI Taxonomy" id="396268"/>
    <lineage>
        <taxon>Bacteria</taxon>
        <taxon>Bacillati</taxon>
        <taxon>Bacillota</taxon>
        <taxon>Bacilli</taxon>
        <taxon>Lactobacillales</taxon>
        <taxon>Lactobacillaceae</taxon>
        <taxon>Limosilactobacillus</taxon>
    </lineage>
</organism>
<protein>
    <recommendedName>
        <fullName evidence="3">HTH tetR-type domain-containing protein</fullName>
    </recommendedName>
</protein>
<reference evidence="4 5" key="1">
    <citation type="journal article" date="2015" name="Genome Announc.">
        <title>Expanding the biotechnology potential of lactobacilli through comparative genomics of 213 strains and associated genera.</title>
        <authorList>
            <person name="Sun Z."/>
            <person name="Harris H.M."/>
            <person name="McCann A."/>
            <person name="Guo C."/>
            <person name="Argimon S."/>
            <person name="Zhang W."/>
            <person name="Yang X."/>
            <person name="Jeffery I.B."/>
            <person name="Cooney J.C."/>
            <person name="Kagawa T.F."/>
            <person name="Liu W."/>
            <person name="Song Y."/>
            <person name="Salvetti E."/>
            <person name="Wrobel A."/>
            <person name="Rasinkangas P."/>
            <person name="Parkhill J."/>
            <person name="Rea M.C."/>
            <person name="O'Sullivan O."/>
            <person name="Ritari J."/>
            <person name="Douillard F.P."/>
            <person name="Paul Ross R."/>
            <person name="Yang R."/>
            <person name="Briner A.E."/>
            <person name="Felis G.E."/>
            <person name="de Vos W.M."/>
            <person name="Barrangou R."/>
            <person name="Klaenhammer T.R."/>
            <person name="Caufield P.W."/>
            <person name="Cui Y."/>
            <person name="Zhang H."/>
            <person name="O'Toole P.W."/>
        </authorList>
    </citation>
    <scope>NUCLEOTIDE SEQUENCE [LARGE SCALE GENOMIC DNA]</scope>
    <source>
        <strain evidence="4 5">DSM 17896</strain>
    </source>
</reference>
<dbReference type="InterPro" id="IPR009057">
    <property type="entry name" value="Homeodomain-like_sf"/>
</dbReference>
<evidence type="ECO:0000313" key="4">
    <source>
        <dbReference type="EMBL" id="KRN58391.1"/>
    </source>
</evidence>
<dbReference type="PATRIC" id="fig|396268.3.peg.849"/>
<dbReference type="GO" id="GO:0003677">
    <property type="term" value="F:DNA binding"/>
    <property type="evidence" value="ECO:0007669"/>
    <property type="project" value="UniProtKB-UniRule"/>
</dbReference>
<dbReference type="AlphaFoldDB" id="A0A0R2I8L4"/>
<dbReference type="InterPro" id="IPR001647">
    <property type="entry name" value="HTH_TetR"/>
</dbReference>
<evidence type="ECO:0000259" key="3">
    <source>
        <dbReference type="PROSITE" id="PS50977"/>
    </source>
</evidence>